<evidence type="ECO:0000313" key="11">
    <source>
        <dbReference type="Proteomes" id="UP000054937"/>
    </source>
</evidence>
<keyword evidence="5" id="KW-0479">Metal-binding</keyword>
<dbReference type="Pfam" id="PF00173">
    <property type="entry name" value="Cyt-b5"/>
    <property type="match status" value="1"/>
</dbReference>
<protein>
    <submittedName>
        <fullName evidence="10">Cytochrome b5-like heme/steroid binding domain</fullName>
    </submittedName>
</protein>
<dbReference type="PANTHER" id="PTHR48083:SF28">
    <property type="entry name" value="ACYL-COA DEHYDROGENASE FAMILY PROTEIN (AFU_ORTHOLOGUE AFUA_6G10880)-RELATED"/>
    <property type="match status" value="1"/>
</dbReference>
<keyword evidence="8" id="KW-0408">Iron</keyword>
<dbReference type="EMBL" id="LDAU01000123">
    <property type="protein sequence ID" value="KRX03942.1"/>
    <property type="molecule type" value="Genomic_DNA"/>
</dbReference>
<dbReference type="Gene3D" id="1.20.140.10">
    <property type="entry name" value="Butyryl-CoA Dehydrogenase, subunit A, domain 3"/>
    <property type="match status" value="1"/>
</dbReference>
<evidence type="ECO:0000313" key="10">
    <source>
        <dbReference type="EMBL" id="KRX03942.1"/>
    </source>
</evidence>
<dbReference type="GO" id="GO:0046872">
    <property type="term" value="F:metal ion binding"/>
    <property type="evidence" value="ECO:0007669"/>
    <property type="project" value="UniProtKB-KW"/>
</dbReference>
<evidence type="ECO:0000256" key="8">
    <source>
        <dbReference type="ARBA" id="ARBA00023004"/>
    </source>
</evidence>
<name>A0A0V0QNV0_PSEPJ</name>
<dbReference type="PANTHER" id="PTHR48083">
    <property type="entry name" value="MEDIUM-CHAIN SPECIFIC ACYL-COA DEHYDROGENASE, MITOCHONDRIAL-RELATED"/>
    <property type="match status" value="1"/>
</dbReference>
<dbReference type="InterPro" id="IPR006091">
    <property type="entry name" value="Acyl-CoA_Oxase/DH_mid-dom"/>
</dbReference>
<dbReference type="InterPro" id="IPR036400">
    <property type="entry name" value="Cyt_B5-like_heme/steroid_sf"/>
</dbReference>
<dbReference type="InterPro" id="IPR050741">
    <property type="entry name" value="Acyl-CoA_dehydrogenase"/>
</dbReference>
<dbReference type="GO" id="GO:0005737">
    <property type="term" value="C:cytoplasm"/>
    <property type="evidence" value="ECO:0007669"/>
    <property type="project" value="TreeGrafter"/>
</dbReference>
<dbReference type="Gene3D" id="2.40.110.10">
    <property type="entry name" value="Butyryl-CoA Dehydrogenase, subunit A, domain 2"/>
    <property type="match status" value="1"/>
</dbReference>
<dbReference type="Pfam" id="PF00441">
    <property type="entry name" value="Acyl-CoA_dh_1"/>
    <property type="match status" value="1"/>
</dbReference>
<dbReference type="PROSITE" id="PS00072">
    <property type="entry name" value="ACYL_COA_DH_1"/>
    <property type="match status" value="1"/>
</dbReference>
<dbReference type="SUPFAM" id="SSF56645">
    <property type="entry name" value="Acyl-CoA dehydrogenase NM domain-like"/>
    <property type="match status" value="1"/>
</dbReference>
<evidence type="ECO:0000256" key="4">
    <source>
        <dbReference type="ARBA" id="ARBA00022630"/>
    </source>
</evidence>
<keyword evidence="3" id="KW-0349">Heme</keyword>
<dbReference type="Gene3D" id="3.10.120.10">
    <property type="entry name" value="Cytochrome b5-like heme/steroid binding domain"/>
    <property type="match status" value="1"/>
</dbReference>
<dbReference type="GO" id="GO:0003995">
    <property type="term" value="F:acyl-CoA dehydrogenase activity"/>
    <property type="evidence" value="ECO:0007669"/>
    <property type="project" value="InterPro"/>
</dbReference>
<dbReference type="Proteomes" id="UP000054937">
    <property type="component" value="Unassembled WGS sequence"/>
</dbReference>
<reference evidence="10 11" key="1">
    <citation type="journal article" date="2015" name="Sci. Rep.">
        <title>Genome of the facultative scuticociliatosis pathogen Pseudocohnilembus persalinus provides insight into its virulence through horizontal gene transfer.</title>
        <authorList>
            <person name="Xiong J."/>
            <person name="Wang G."/>
            <person name="Cheng J."/>
            <person name="Tian M."/>
            <person name="Pan X."/>
            <person name="Warren A."/>
            <person name="Jiang C."/>
            <person name="Yuan D."/>
            <person name="Miao W."/>
        </authorList>
    </citation>
    <scope>NUCLEOTIDE SEQUENCE [LARGE SCALE GENOMIC DNA]</scope>
    <source>
        <strain evidence="10">36N120E</strain>
    </source>
</reference>
<dbReference type="Gene3D" id="1.10.540.10">
    <property type="entry name" value="Acyl-CoA dehydrogenase/oxidase, N-terminal domain"/>
    <property type="match status" value="1"/>
</dbReference>
<dbReference type="SUPFAM" id="SSF55856">
    <property type="entry name" value="Cytochrome b5-like heme/steroid binding domain"/>
    <property type="match status" value="1"/>
</dbReference>
<keyword evidence="4" id="KW-0285">Flavoprotein</keyword>
<comment type="similarity">
    <text evidence="2">Belongs to the acyl-CoA dehydrogenase family.</text>
</comment>
<dbReference type="GO" id="GO:0050660">
    <property type="term" value="F:flavin adenine dinucleotide binding"/>
    <property type="evidence" value="ECO:0007669"/>
    <property type="project" value="InterPro"/>
</dbReference>
<dbReference type="InterPro" id="IPR009075">
    <property type="entry name" value="AcylCo_DH/oxidase_C"/>
</dbReference>
<dbReference type="SMART" id="SM01117">
    <property type="entry name" value="Cyt-b5"/>
    <property type="match status" value="1"/>
</dbReference>
<dbReference type="SUPFAM" id="SSF47203">
    <property type="entry name" value="Acyl-CoA dehydrogenase C-terminal domain-like"/>
    <property type="match status" value="1"/>
</dbReference>
<dbReference type="PROSITE" id="PS00191">
    <property type="entry name" value="CYTOCHROME_B5_1"/>
    <property type="match status" value="1"/>
</dbReference>
<sequence length="523" mass="58421">MSAQQELKIYKLDDVAVHNKEDDCWLAIDGLVYDVTKFLNFHPAGKQVILTYAGKDATQIFHYFHAKIVLTKYKKFVIGKIDPTELPAIKAPILKFKNSFGEGIPFGDPNSVQGWFSPFYNESHHKLRAAAREWVQKEIAPYVDSWDESYNIPKELFKKAGQQGIYKAVMGKYPTNFVDNNRIFGVEIEKLDSFHEMIIIEEICKPGSDGIIWGLVGGISIGLPPILKFASRELQQKYMRPVLEGDKLICLAITEPWAGSDVSGIRTKAILSEDKTHYVVTGMKKFITTAIYSDAFTVAVRTGGPGHGGISLLVIDAKTPGVKVRKMKMQGVWCSGTSFITFDEVKVPVSQLIGQEGQGFNYIMQNFNHERLTLCVESLALARVAYEESMSYAHKRKTFGKTLISHPVIRNKIAHMVRQIESAYALMEQVIYNFDTMNEKQSNSQLAGTIAILKAHTTQVLENVATEAVQIHGGQGYTRGALGGKVERIYRDTKAMTQGGGTPEILYDLGVRQASKLMPQPRL</sequence>
<dbReference type="InterPro" id="IPR009100">
    <property type="entry name" value="AcylCoA_DH/oxidase_NM_dom_sf"/>
</dbReference>
<dbReference type="OMA" id="MAFCASE"/>
<dbReference type="Pfam" id="PF02771">
    <property type="entry name" value="Acyl-CoA_dh_N"/>
    <property type="match status" value="1"/>
</dbReference>
<dbReference type="InParanoid" id="A0A0V0QNV0"/>
<comment type="caution">
    <text evidence="10">The sequence shown here is derived from an EMBL/GenBank/DDBJ whole genome shotgun (WGS) entry which is preliminary data.</text>
</comment>
<keyword evidence="11" id="KW-1185">Reference proteome</keyword>
<keyword evidence="6" id="KW-0274">FAD</keyword>
<dbReference type="InterPro" id="IPR018506">
    <property type="entry name" value="Cyt_B5_heme-BS"/>
</dbReference>
<dbReference type="InterPro" id="IPR037069">
    <property type="entry name" value="AcylCoA_DH/ox_N_sf"/>
</dbReference>
<evidence type="ECO:0000256" key="5">
    <source>
        <dbReference type="ARBA" id="ARBA00022723"/>
    </source>
</evidence>
<evidence type="ECO:0000256" key="3">
    <source>
        <dbReference type="ARBA" id="ARBA00022617"/>
    </source>
</evidence>
<dbReference type="FunFam" id="3.10.120.10:FF:000007">
    <property type="entry name" value="Sulfite oxidase, mitochondrial"/>
    <property type="match status" value="1"/>
</dbReference>
<dbReference type="InterPro" id="IPR046373">
    <property type="entry name" value="Acyl-CoA_Oxase/DH_mid-dom_sf"/>
</dbReference>
<dbReference type="AlphaFoldDB" id="A0A0V0QNV0"/>
<gene>
    <name evidence="10" type="ORF">PPERSA_12147</name>
</gene>
<evidence type="ECO:0000256" key="1">
    <source>
        <dbReference type="ARBA" id="ARBA00001974"/>
    </source>
</evidence>
<dbReference type="OrthoDB" id="260519at2759"/>
<organism evidence="10 11">
    <name type="scientific">Pseudocohnilembus persalinus</name>
    <name type="common">Ciliate</name>
    <dbReference type="NCBI Taxonomy" id="266149"/>
    <lineage>
        <taxon>Eukaryota</taxon>
        <taxon>Sar</taxon>
        <taxon>Alveolata</taxon>
        <taxon>Ciliophora</taxon>
        <taxon>Intramacronucleata</taxon>
        <taxon>Oligohymenophorea</taxon>
        <taxon>Scuticociliatia</taxon>
        <taxon>Philasterida</taxon>
        <taxon>Pseudocohnilembidae</taxon>
        <taxon>Pseudocohnilembus</taxon>
    </lineage>
</organism>
<feature type="domain" description="Cytochrome b5 heme-binding" evidence="9">
    <location>
        <begin position="10"/>
        <end position="82"/>
    </location>
</feature>
<keyword evidence="7" id="KW-0560">Oxidoreductase</keyword>
<dbReference type="InterPro" id="IPR006089">
    <property type="entry name" value="Acyl-CoA_DH_CS"/>
</dbReference>
<dbReference type="InterPro" id="IPR036250">
    <property type="entry name" value="AcylCo_DH-like_C"/>
</dbReference>
<dbReference type="InterPro" id="IPR001199">
    <property type="entry name" value="Cyt_B5-like_heme/steroid-bd"/>
</dbReference>
<accession>A0A0V0QNV0</accession>
<evidence type="ECO:0000256" key="2">
    <source>
        <dbReference type="ARBA" id="ARBA00009347"/>
    </source>
</evidence>
<dbReference type="Pfam" id="PF02770">
    <property type="entry name" value="Acyl-CoA_dh_M"/>
    <property type="match status" value="1"/>
</dbReference>
<dbReference type="GO" id="GO:0033539">
    <property type="term" value="P:fatty acid beta-oxidation using acyl-CoA dehydrogenase"/>
    <property type="evidence" value="ECO:0007669"/>
    <property type="project" value="TreeGrafter"/>
</dbReference>
<proteinExistence type="inferred from homology"/>
<evidence type="ECO:0000259" key="9">
    <source>
        <dbReference type="SMART" id="SM01117"/>
    </source>
</evidence>
<comment type="cofactor">
    <cofactor evidence="1">
        <name>FAD</name>
        <dbReference type="ChEBI" id="CHEBI:57692"/>
    </cofactor>
</comment>
<dbReference type="InterPro" id="IPR013786">
    <property type="entry name" value="AcylCoA_DH/ox_N"/>
</dbReference>
<dbReference type="GO" id="GO:0020037">
    <property type="term" value="F:heme binding"/>
    <property type="evidence" value="ECO:0007669"/>
    <property type="project" value="InterPro"/>
</dbReference>
<evidence type="ECO:0000256" key="6">
    <source>
        <dbReference type="ARBA" id="ARBA00022827"/>
    </source>
</evidence>
<evidence type="ECO:0000256" key="7">
    <source>
        <dbReference type="ARBA" id="ARBA00023002"/>
    </source>
</evidence>